<dbReference type="InterPro" id="IPR046341">
    <property type="entry name" value="SET_dom_sf"/>
</dbReference>
<evidence type="ECO:0000313" key="1">
    <source>
        <dbReference type="EMBL" id="KKL55789.1"/>
    </source>
</evidence>
<comment type="caution">
    <text evidence="1">The sequence shown here is derived from an EMBL/GenBank/DDBJ whole genome shotgun (WGS) entry which is preliminary data.</text>
</comment>
<dbReference type="EMBL" id="LAZR01030713">
    <property type="protein sequence ID" value="KKL55789.1"/>
    <property type="molecule type" value="Genomic_DNA"/>
</dbReference>
<evidence type="ECO:0008006" key="2">
    <source>
        <dbReference type="Google" id="ProtNLM"/>
    </source>
</evidence>
<proteinExistence type="predicted"/>
<accession>A0A0F9D2Q3</accession>
<name>A0A0F9D2Q3_9ZZZZ</name>
<sequence length="95" mass="10759">MDCPFYTALSLIHGRGLFANEYFPVGTVLFKVSDKQGNVTDLGQWINHSVMPNITLHKESDGYYSVASMPIYQGREIIGNYAFTPDCLEKPESHW</sequence>
<gene>
    <name evidence="1" type="ORF">LCGC14_2251910</name>
</gene>
<reference evidence="1" key="1">
    <citation type="journal article" date="2015" name="Nature">
        <title>Complex archaea that bridge the gap between prokaryotes and eukaryotes.</title>
        <authorList>
            <person name="Spang A."/>
            <person name="Saw J.H."/>
            <person name="Jorgensen S.L."/>
            <person name="Zaremba-Niedzwiedzka K."/>
            <person name="Martijn J."/>
            <person name="Lind A.E."/>
            <person name="van Eijk R."/>
            <person name="Schleper C."/>
            <person name="Guy L."/>
            <person name="Ettema T.J."/>
        </authorList>
    </citation>
    <scope>NUCLEOTIDE SEQUENCE</scope>
</reference>
<dbReference type="SUPFAM" id="SSF82199">
    <property type="entry name" value="SET domain"/>
    <property type="match status" value="1"/>
</dbReference>
<dbReference type="CDD" id="cd08161">
    <property type="entry name" value="SET"/>
    <property type="match status" value="1"/>
</dbReference>
<protein>
    <recommendedName>
        <fullName evidence="2">SET domain-containing protein</fullName>
    </recommendedName>
</protein>
<organism evidence="1">
    <name type="scientific">marine sediment metagenome</name>
    <dbReference type="NCBI Taxonomy" id="412755"/>
    <lineage>
        <taxon>unclassified sequences</taxon>
        <taxon>metagenomes</taxon>
        <taxon>ecological metagenomes</taxon>
    </lineage>
</organism>
<dbReference type="Gene3D" id="2.170.270.10">
    <property type="entry name" value="SET domain"/>
    <property type="match status" value="1"/>
</dbReference>
<dbReference type="AlphaFoldDB" id="A0A0F9D2Q3"/>